<organism evidence="1 2">
    <name type="scientific">Pleurodeles waltl</name>
    <name type="common">Iberian ribbed newt</name>
    <dbReference type="NCBI Taxonomy" id="8319"/>
    <lineage>
        <taxon>Eukaryota</taxon>
        <taxon>Metazoa</taxon>
        <taxon>Chordata</taxon>
        <taxon>Craniata</taxon>
        <taxon>Vertebrata</taxon>
        <taxon>Euteleostomi</taxon>
        <taxon>Amphibia</taxon>
        <taxon>Batrachia</taxon>
        <taxon>Caudata</taxon>
        <taxon>Salamandroidea</taxon>
        <taxon>Salamandridae</taxon>
        <taxon>Pleurodelinae</taxon>
        <taxon>Pleurodeles</taxon>
    </lineage>
</organism>
<comment type="caution">
    <text evidence="1">The sequence shown here is derived from an EMBL/GenBank/DDBJ whole genome shotgun (WGS) entry which is preliminary data.</text>
</comment>
<accession>A0AAV7VYS6</accession>
<proteinExistence type="predicted"/>
<reference evidence="1" key="1">
    <citation type="journal article" date="2022" name="bioRxiv">
        <title>Sequencing and chromosome-scale assembly of the giantPleurodeles waltlgenome.</title>
        <authorList>
            <person name="Brown T."/>
            <person name="Elewa A."/>
            <person name="Iarovenko S."/>
            <person name="Subramanian E."/>
            <person name="Araus A.J."/>
            <person name="Petzold A."/>
            <person name="Susuki M."/>
            <person name="Suzuki K.-i.T."/>
            <person name="Hayashi T."/>
            <person name="Toyoda A."/>
            <person name="Oliveira C."/>
            <person name="Osipova E."/>
            <person name="Leigh N.D."/>
            <person name="Simon A."/>
            <person name="Yun M.H."/>
        </authorList>
    </citation>
    <scope>NUCLEOTIDE SEQUENCE</scope>
    <source>
        <strain evidence="1">20211129_DDA</strain>
        <tissue evidence="1">Liver</tissue>
    </source>
</reference>
<name>A0AAV7VYS6_PLEWA</name>
<dbReference type="AlphaFoldDB" id="A0AAV7VYS6"/>
<gene>
    <name evidence="1" type="ORF">NDU88_001306</name>
</gene>
<evidence type="ECO:0000313" key="2">
    <source>
        <dbReference type="Proteomes" id="UP001066276"/>
    </source>
</evidence>
<sequence length="114" mass="12223">MFQVEHGVEEHLEDLQFRFHGGVGLLGVSVGESSSVFCFHQAFDGLGSALGNRGGVLCHNMVGGTLSPAWLLLATDDAETKVLHLLAHKRSAAIIKCDFNRTNKDCTGTNVPSE</sequence>
<dbReference type="EMBL" id="JANPWB010000002">
    <property type="protein sequence ID" value="KAJ1205881.1"/>
    <property type="molecule type" value="Genomic_DNA"/>
</dbReference>
<dbReference type="Proteomes" id="UP001066276">
    <property type="component" value="Chromosome 1_2"/>
</dbReference>
<protein>
    <submittedName>
        <fullName evidence="1">Uncharacterized protein</fullName>
    </submittedName>
</protein>
<evidence type="ECO:0000313" key="1">
    <source>
        <dbReference type="EMBL" id="KAJ1205881.1"/>
    </source>
</evidence>
<keyword evidence="2" id="KW-1185">Reference proteome</keyword>